<dbReference type="SUPFAM" id="SSF53850">
    <property type="entry name" value="Periplasmic binding protein-like II"/>
    <property type="match status" value="1"/>
</dbReference>
<accession>A0A1G8B5J8</accession>
<dbReference type="Proteomes" id="UP000182894">
    <property type="component" value="Unassembled WGS sequence"/>
</dbReference>
<organism evidence="1 2">
    <name type="scientific">Pseudomonas abietaniphila</name>
    <dbReference type="NCBI Taxonomy" id="89065"/>
    <lineage>
        <taxon>Bacteria</taxon>
        <taxon>Pseudomonadati</taxon>
        <taxon>Pseudomonadota</taxon>
        <taxon>Gammaproteobacteria</taxon>
        <taxon>Pseudomonadales</taxon>
        <taxon>Pseudomonadaceae</taxon>
        <taxon>Pseudomonas</taxon>
    </lineage>
</organism>
<reference evidence="2" key="1">
    <citation type="submission" date="2016-10" db="EMBL/GenBank/DDBJ databases">
        <authorList>
            <person name="Varghese N."/>
            <person name="Submissions S."/>
        </authorList>
    </citation>
    <scope>NUCLEOTIDE SEQUENCE [LARGE SCALE GENOMIC DNA]</scope>
    <source>
        <strain evidence="2">ATCC 700689</strain>
    </source>
</reference>
<dbReference type="STRING" id="89065.SAMN05216605_105286"/>
<proteinExistence type="predicted"/>
<protein>
    <recommendedName>
        <fullName evidence="3">TIGR02285 family protein</fullName>
    </recommendedName>
</protein>
<dbReference type="InterPro" id="IPR011972">
    <property type="entry name" value="CHP02285"/>
</dbReference>
<evidence type="ECO:0000313" key="2">
    <source>
        <dbReference type="Proteomes" id="UP000182894"/>
    </source>
</evidence>
<evidence type="ECO:0000313" key="1">
    <source>
        <dbReference type="EMBL" id="SDH28415.1"/>
    </source>
</evidence>
<dbReference type="NCBIfam" id="TIGR02285">
    <property type="entry name" value="TIGR02285 family protein"/>
    <property type="match status" value="1"/>
</dbReference>
<dbReference type="AlphaFoldDB" id="A0A1G8B5J8"/>
<sequence>MKYSERPVADVCCRSAQGDRGCVVLGLSQFFRELHRRMVNRYPLFHKAGLVLLLATSVLGATPGTAHAKETLTWLLRDFPPLTIFTGPQTGQGAIDKLMPELIARMPEYNHQIMHVNRARGTQMLQDPDVFACDPTLLWTPEREKTILFSIPAYATPGNGVTIERSKEALFTPFLDEDGHLDLAALLASNTVKVGIVAERSYGPVVDKILRATPQPDILILHYGNAAVGSMLQMERMNRFQAIISYWPEARYHAQQQGIPLTELEFFPVKGAPKYQFAHIGCSKTDKGRAAMEIINREMRVLRSTRLIGFYAEWMVKKEEYLRDAQTFFDEPPK</sequence>
<dbReference type="EMBL" id="FNCO01000005">
    <property type="protein sequence ID" value="SDH28415.1"/>
    <property type="molecule type" value="Genomic_DNA"/>
</dbReference>
<keyword evidence="2" id="KW-1185">Reference proteome</keyword>
<gene>
    <name evidence="1" type="ORF">SAMN05216605_105286</name>
</gene>
<name>A0A1G8B5J8_9PSED</name>
<evidence type="ECO:0008006" key="3">
    <source>
        <dbReference type="Google" id="ProtNLM"/>
    </source>
</evidence>